<comment type="subunit">
    <text evidence="3">Homotetramer.</text>
</comment>
<evidence type="ECO:0000256" key="4">
    <source>
        <dbReference type="RuleBase" id="RU362118"/>
    </source>
</evidence>
<proteinExistence type="inferred from homology"/>
<dbReference type="PANTHER" id="PTHR11808:SF80">
    <property type="entry name" value="CYSTATHIONINE GAMMA-LYASE"/>
    <property type="match status" value="1"/>
</dbReference>
<dbReference type="GO" id="GO:0030170">
    <property type="term" value="F:pyridoxal phosphate binding"/>
    <property type="evidence" value="ECO:0007669"/>
    <property type="project" value="UniProtKB-UniRule"/>
</dbReference>
<keyword evidence="5" id="KW-0812">Transmembrane</keyword>
<dbReference type="EMBL" id="RDQM01000021">
    <property type="protein sequence ID" value="RMW94805.1"/>
    <property type="molecule type" value="Genomic_DNA"/>
</dbReference>
<evidence type="ECO:0000256" key="3">
    <source>
        <dbReference type="HAMAP-Rule" id="MF_02056"/>
    </source>
</evidence>
<dbReference type="GO" id="GO:0016765">
    <property type="term" value="F:transferase activity, transferring alkyl or aryl (other than methyl) groups"/>
    <property type="evidence" value="ECO:0007669"/>
    <property type="project" value="UniProtKB-UniRule"/>
</dbReference>
<dbReference type="GO" id="GO:0016846">
    <property type="term" value="F:carbon-sulfur lyase activity"/>
    <property type="evidence" value="ECO:0007669"/>
    <property type="project" value="TreeGrafter"/>
</dbReference>
<evidence type="ECO:0000313" key="7">
    <source>
        <dbReference type="Proteomes" id="UP000267521"/>
    </source>
</evidence>
<dbReference type="Gene3D" id="3.40.640.10">
    <property type="entry name" value="Type I PLP-dependent aspartate aminotransferase-like (Major domain)"/>
    <property type="match status" value="1"/>
</dbReference>
<dbReference type="UniPathway" id="UPA00051">
    <property type="reaction ID" value="UER00449"/>
</dbReference>
<dbReference type="Pfam" id="PF01053">
    <property type="entry name" value="Cys_Met_Meta_PP"/>
    <property type="match status" value="1"/>
</dbReference>
<gene>
    <name evidence="3" type="primary">metZ</name>
    <name evidence="6" type="ORF">EBQ26_11980</name>
</gene>
<dbReference type="Gene3D" id="3.90.1150.10">
    <property type="entry name" value="Aspartate Aminotransferase, domain 1"/>
    <property type="match status" value="1"/>
</dbReference>
<evidence type="ECO:0000256" key="1">
    <source>
        <dbReference type="ARBA" id="ARBA00001933"/>
    </source>
</evidence>
<organism evidence="6 7">
    <name type="scientific">Allofranklinella schreckenbergeri</name>
    <dbReference type="NCBI Taxonomy" id="1076744"/>
    <lineage>
        <taxon>Bacteria</taxon>
        <taxon>Pseudomonadati</taxon>
        <taxon>Pseudomonadota</taxon>
        <taxon>Betaproteobacteria</taxon>
        <taxon>Burkholderiales</taxon>
        <taxon>Comamonadaceae</taxon>
        <taxon>Allofranklinella</taxon>
    </lineage>
</organism>
<keyword evidence="5" id="KW-0472">Membrane</keyword>
<comment type="function">
    <text evidence="3">Catalyzes the formation of L-homocysteine from O-succinyl-L-homoserine (OSHS) and hydrogen sulfide.</text>
</comment>
<dbReference type="GO" id="GO:0005737">
    <property type="term" value="C:cytoplasm"/>
    <property type="evidence" value="ECO:0007669"/>
    <property type="project" value="TreeGrafter"/>
</dbReference>
<reference evidence="6 7" key="1">
    <citation type="submission" date="2018-10" db="EMBL/GenBank/DDBJ databases">
        <title>Comamonadaceae CDC group NO-1 genome sequencing and assembly.</title>
        <authorList>
            <person name="Bernier A.-M."/>
            <person name="Bernard K."/>
        </authorList>
    </citation>
    <scope>NUCLEOTIDE SEQUENCE [LARGE SCALE GENOMIC DNA]</scope>
    <source>
        <strain evidence="6 7">NML970147</strain>
    </source>
</reference>
<feature type="transmembrane region" description="Helical" evidence="5">
    <location>
        <begin position="37"/>
        <end position="56"/>
    </location>
</feature>
<sequence length="487" mass="52178">MGLNGFFHRLQAAAQGQRQQALHYAPRALGGLWRVPAAALFPPLVILFLALLAGAWQGIGRERRVVISPLQRIDVTSAFLPSQDAPPGLPEGLHPQTLALRQAVPPSQYGEHSEALMLTSSYVQPDAATSARRFAGEEAGYTYTRTANPTVTSFEQRLAALEGTQCAIAAATGMGAISLMVFGLLKTGDHIVASRSMFGSTIKLLGTELARFGVETTFVSQTDVAEWKAAIRPGATRLLFAETPTNPLTDLCDIRALADVAHDAGAWLAVDNSFLTPALQRAAALGADLVIHSGTKFLEGQGRVMAGAVCGPHDLVEEKLGPFIRGAGFNLSPFNAWVALKGMETLHIRMREQSRHALELAQWLQTHPKVARVYYPGLASHPQRALAQRQHEGGDGAVLSFDVVGHDAQTLRANAFAVIDHCRVISKTTNLGDVKTTISHPATTSHGRLSEEQRQAAGIGQGLLRISVGLEYPKDVQDDLLRGLGGL</sequence>
<keyword evidence="3" id="KW-0808">Transferase</keyword>
<keyword evidence="2 3" id="KW-0663">Pyridoxal phosphate</keyword>
<comment type="pathway">
    <text evidence="3">Amino-acid biosynthesis; L-methionine biosynthesis via de novo pathway; L-homocysteine from O-succinyl-L-homoserine: step 1/1.</text>
</comment>
<dbReference type="GO" id="GO:0019346">
    <property type="term" value="P:transsulfuration"/>
    <property type="evidence" value="ECO:0007669"/>
    <property type="project" value="InterPro"/>
</dbReference>
<dbReference type="InterPro" id="IPR015421">
    <property type="entry name" value="PyrdxlP-dep_Trfase_major"/>
</dbReference>
<comment type="similarity">
    <text evidence="3">Belongs to the trans-sulfuration enzymes family. MetZ subfamily.</text>
</comment>
<dbReference type="InterPro" id="IPR006234">
    <property type="entry name" value="O-succ-hSer_sulfhydrylase"/>
</dbReference>
<name>A0A3M6PVH3_9BURK</name>
<comment type="cofactor">
    <cofactor evidence="1 3 4">
        <name>pyridoxal 5'-phosphate</name>
        <dbReference type="ChEBI" id="CHEBI:597326"/>
    </cofactor>
</comment>
<accession>A0A3M6PVH3</accession>
<dbReference type="EC" id="2.5.1.-" evidence="3"/>
<evidence type="ECO:0000313" key="6">
    <source>
        <dbReference type="EMBL" id="RMW94805.1"/>
    </source>
</evidence>
<keyword evidence="3" id="KW-0028">Amino-acid biosynthesis</keyword>
<dbReference type="FunFam" id="3.40.640.10:FF:000046">
    <property type="entry name" value="Cystathionine gamma-lyase"/>
    <property type="match status" value="1"/>
</dbReference>
<dbReference type="PANTHER" id="PTHR11808">
    <property type="entry name" value="TRANS-SULFURATION ENZYME FAMILY MEMBER"/>
    <property type="match status" value="1"/>
</dbReference>
<comment type="caution">
    <text evidence="6">The sequence shown here is derived from an EMBL/GenBank/DDBJ whole genome shotgun (WGS) entry which is preliminary data.</text>
</comment>
<dbReference type="SUPFAM" id="SSF53383">
    <property type="entry name" value="PLP-dependent transferases"/>
    <property type="match status" value="1"/>
</dbReference>
<dbReference type="CDD" id="cd00614">
    <property type="entry name" value="CGS_like"/>
    <property type="match status" value="1"/>
</dbReference>
<dbReference type="PROSITE" id="PS00868">
    <property type="entry name" value="CYS_MET_METAB_PP"/>
    <property type="match status" value="1"/>
</dbReference>
<dbReference type="Proteomes" id="UP000267521">
    <property type="component" value="Unassembled WGS sequence"/>
</dbReference>
<dbReference type="NCBIfam" id="NF006003">
    <property type="entry name" value="PRK08133.1"/>
    <property type="match status" value="1"/>
</dbReference>
<evidence type="ECO:0000256" key="2">
    <source>
        <dbReference type="ARBA" id="ARBA00022898"/>
    </source>
</evidence>
<feature type="modified residue" description="N6-(pyridoxal phosphate)lysine" evidence="3">
    <location>
        <position position="296"/>
    </location>
</feature>
<dbReference type="HAMAP" id="MF_02056">
    <property type="entry name" value="MetZ"/>
    <property type="match status" value="1"/>
</dbReference>
<protein>
    <recommendedName>
        <fullName evidence="3">O-succinylhomoserine sulfhydrylase</fullName>
        <shortName evidence="3">OSH sulfhydrylase</shortName>
        <shortName evidence="3">OSHS sulfhydrylase</shortName>
        <ecNumber evidence="3">2.5.1.-</ecNumber>
    </recommendedName>
</protein>
<dbReference type="AlphaFoldDB" id="A0A3M6PVH3"/>
<evidence type="ECO:0000256" key="5">
    <source>
        <dbReference type="SAM" id="Phobius"/>
    </source>
</evidence>
<dbReference type="GO" id="GO:0071268">
    <property type="term" value="P:homocysteine biosynthetic process"/>
    <property type="evidence" value="ECO:0007669"/>
    <property type="project" value="InterPro"/>
</dbReference>
<dbReference type="InterPro" id="IPR000277">
    <property type="entry name" value="Cys/Met-Metab_PyrdxlP-dep_enz"/>
</dbReference>
<dbReference type="InterPro" id="IPR015422">
    <property type="entry name" value="PyrdxlP-dep_Trfase_small"/>
</dbReference>
<keyword evidence="3" id="KW-0486">Methionine biosynthesis</keyword>
<feature type="transmembrane region" description="Helical" evidence="5">
    <location>
        <begin position="166"/>
        <end position="185"/>
    </location>
</feature>
<dbReference type="InterPro" id="IPR015424">
    <property type="entry name" value="PyrdxlP-dep_Trfase"/>
</dbReference>
<dbReference type="GO" id="GO:0071266">
    <property type="term" value="P:'de novo' L-methionine biosynthetic process"/>
    <property type="evidence" value="ECO:0007669"/>
    <property type="project" value="UniProtKB-UniRule"/>
</dbReference>
<dbReference type="InterPro" id="IPR054542">
    <property type="entry name" value="Cys_met_metab_PP"/>
</dbReference>
<keyword evidence="5" id="KW-1133">Transmembrane helix</keyword>
<comment type="catalytic activity">
    <reaction evidence="3">
        <text>O-succinyl-L-homoserine + hydrogen sulfide = L-homocysteine + succinate</text>
        <dbReference type="Rhea" id="RHEA:27826"/>
        <dbReference type="ChEBI" id="CHEBI:29919"/>
        <dbReference type="ChEBI" id="CHEBI:30031"/>
        <dbReference type="ChEBI" id="CHEBI:57661"/>
        <dbReference type="ChEBI" id="CHEBI:58199"/>
    </reaction>
</comment>